<name>A0AB36TDG8_ACETH</name>
<evidence type="ECO:0000256" key="2">
    <source>
        <dbReference type="ARBA" id="ARBA00018672"/>
    </source>
</evidence>
<reference evidence="13 14" key="1">
    <citation type="submission" date="2017-09" db="EMBL/GenBank/DDBJ databases">
        <title>Evaluation of Pacific Biosciences Sequencing Technology to Finishing C. thermocellum Genome Sequences.</title>
        <authorList>
            <person name="Brown S."/>
        </authorList>
    </citation>
    <scope>NUCLEOTIDE SEQUENCE [LARGE SCALE GENOMIC DNA]</scope>
    <source>
        <strain evidence="13 14">AD2</strain>
    </source>
</reference>
<keyword evidence="7" id="KW-0238">DNA-binding</keyword>
<dbReference type="PROSITE" id="PS50110">
    <property type="entry name" value="RESPONSE_REGULATORY"/>
    <property type="match status" value="1"/>
</dbReference>
<evidence type="ECO:0000313" key="14">
    <source>
        <dbReference type="Proteomes" id="UP000223596"/>
    </source>
</evidence>
<evidence type="ECO:0000256" key="7">
    <source>
        <dbReference type="ARBA" id="ARBA00023125"/>
    </source>
</evidence>
<protein>
    <recommendedName>
        <fullName evidence="2">Stage 0 sporulation protein A homolog</fullName>
    </recommendedName>
</protein>
<dbReference type="CDD" id="cd17536">
    <property type="entry name" value="REC_YesN-like"/>
    <property type="match status" value="1"/>
</dbReference>
<dbReference type="Pfam" id="PF17853">
    <property type="entry name" value="GGDEF_2"/>
    <property type="match status" value="1"/>
</dbReference>
<dbReference type="Pfam" id="PF12833">
    <property type="entry name" value="HTH_18"/>
    <property type="match status" value="1"/>
</dbReference>
<comment type="subcellular location">
    <subcellularLocation>
        <location evidence="1">Cytoplasm</location>
    </subcellularLocation>
</comment>
<evidence type="ECO:0000256" key="9">
    <source>
        <dbReference type="ARBA" id="ARBA00024867"/>
    </source>
</evidence>
<keyword evidence="5" id="KW-0902">Two-component regulatory system</keyword>
<dbReference type="GO" id="GO:0000160">
    <property type="term" value="P:phosphorelay signal transduction system"/>
    <property type="evidence" value="ECO:0007669"/>
    <property type="project" value="UniProtKB-KW"/>
</dbReference>
<dbReference type="AlphaFoldDB" id="A0AB36TDG8"/>
<accession>A0AB36TDG8</accession>
<gene>
    <name evidence="13" type="ORF">M972_11755</name>
</gene>
<keyword evidence="3" id="KW-0963">Cytoplasm</keyword>
<feature type="domain" description="HTH araC/xylS-type" evidence="11">
    <location>
        <begin position="442"/>
        <end position="540"/>
    </location>
</feature>
<dbReference type="EMBL" id="PDBW01000001">
    <property type="protein sequence ID" value="PFH01994.1"/>
    <property type="molecule type" value="Genomic_DNA"/>
</dbReference>
<feature type="domain" description="Response regulatory" evidence="12">
    <location>
        <begin position="3"/>
        <end position="121"/>
    </location>
</feature>
<dbReference type="InterPro" id="IPR018060">
    <property type="entry name" value="HTH_AraC"/>
</dbReference>
<dbReference type="InterPro" id="IPR001789">
    <property type="entry name" value="Sig_transdc_resp-reg_receiver"/>
</dbReference>
<dbReference type="InterPro" id="IPR041522">
    <property type="entry name" value="CdaR_GGDEF"/>
</dbReference>
<dbReference type="GO" id="GO:0043565">
    <property type="term" value="F:sequence-specific DNA binding"/>
    <property type="evidence" value="ECO:0007669"/>
    <property type="project" value="InterPro"/>
</dbReference>
<evidence type="ECO:0000256" key="3">
    <source>
        <dbReference type="ARBA" id="ARBA00022490"/>
    </source>
</evidence>
<dbReference type="InterPro" id="IPR009057">
    <property type="entry name" value="Homeodomain-like_sf"/>
</dbReference>
<dbReference type="SMART" id="SM00448">
    <property type="entry name" value="REC"/>
    <property type="match status" value="1"/>
</dbReference>
<feature type="modified residue" description="4-aspartylphosphate" evidence="10">
    <location>
        <position position="56"/>
    </location>
</feature>
<evidence type="ECO:0000256" key="1">
    <source>
        <dbReference type="ARBA" id="ARBA00004496"/>
    </source>
</evidence>
<keyword evidence="4 10" id="KW-0597">Phosphoprotein</keyword>
<dbReference type="SMART" id="SM00342">
    <property type="entry name" value="HTH_ARAC"/>
    <property type="match status" value="1"/>
</dbReference>
<dbReference type="GO" id="GO:0005737">
    <property type="term" value="C:cytoplasm"/>
    <property type="evidence" value="ECO:0007669"/>
    <property type="project" value="UniProtKB-SubCell"/>
</dbReference>
<evidence type="ECO:0000256" key="10">
    <source>
        <dbReference type="PROSITE-ProRule" id="PRU00169"/>
    </source>
</evidence>
<dbReference type="InterPro" id="IPR011006">
    <property type="entry name" value="CheY-like_superfamily"/>
</dbReference>
<dbReference type="Gene3D" id="3.40.50.2300">
    <property type="match status" value="1"/>
</dbReference>
<evidence type="ECO:0000259" key="11">
    <source>
        <dbReference type="PROSITE" id="PS01124"/>
    </source>
</evidence>
<evidence type="ECO:0000313" key="13">
    <source>
        <dbReference type="EMBL" id="PFH01994.1"/>
    </source>
</evidence>
<evidence type="ECO:0000259" key="12">
    <source>
        <dbReference type="PROSITE" id="PS50110"/>
    </source>
</evidence>
<dbReference type="SUPFAM" id="SSF52172">
    <property type="entry name" value="CheY-like"/>
    <property type="match status" value="1"/>
</dbReference>
<evidence type="ECO:0000256" key="5">
    <source>
        <dbReference type="ARBA" id="ARBA00023012"/>
    </source>
</evidence>
<dbReference type="Gene3D" id="1.10.10.60">
    <property type="entry name" value="Homeodomain-like"/>
    <property type="match status" value="2"/>
</dbReference>
<evidence type="ECO:0000256" key="4">
    <source>
        <dbReference type="ARBA" id="ARBA00022553"/>
    </source>
</evidence>
<dbReference type="PANTHER" id="PTHR42713:SF3">
    <property type="entry name" value="TRANSCRIPTIONAL REGULATORY PROTEIN HPTR"/>
    <property type="match status" value="1"/>
</dbReference>
<dbReference type="Pfam" id="PF00072">
    <property type="entry name" value="Response_reg"/>
    <property type="match status" value="1"/>
</dbReference>
<keyword evidence="6" id="KW-0805">Transcription regulation</keyword>
<proteinExistence type="predicted"/>
<organism evidence="13 14">
    <name type="scientific">Acetivibrio thermocellus AD2</name>
    <dbReference type="NCBI Taxonomy" id="1138384"/>
    <lineage>
        <taxon>Bacteria</taxon>
        <taxon>Bacillati</taxon>
        <taxon>Bacillota</taxon>
        <taxon>Clostridia</taxon>
        <taxon>Eubacteriales</taxon>
        <taxon>Oscillospiraceae</taxon>
        <taxon>Acetivibrio</taxon>
    </lineage>
</organism>
<comment type="caution">
    <text evidence="13">The sequence shown here is derived from an EMBL/GenBank/DDBJ whole genome shotgun (WGS) entry which is preliminary data.</text>
</comment>
<dbReference type="GeneID" id="35803305"/>
<sequence length="544" mass="62954">MFAVMVVDDDPKIREWFEVEIEWGKMGFDFICSAKDGIDALNKLNQHNKLDLVISDIDIPKMNGIELLNSIKEYNLSSMIVLLSDENNMAHVKQGLLLGAFDYILKPLDKDKVIDVLKKAHDSLMDKKMEEERNKNLKKKLELNLSLSRDKILQDLLRGKEFPFQELDYIQNEYNISLQKGMVQVGIIEIGNFDADSRELIKSGRFDSLVEEVGKIISNTLSEFPELNCNMVEMDIGLISVILQPVGQKELQDFEDMTADFFEKVLKGIKQDANMRATIGIGGAYSSLRDISQSYMGAKAALRHKFILGGNRVIHIKTDYNEKQNLLYPAEREKMLVESIMSGDDNALKLAENMFDDIAIGTGDNLKRIAFAANQLVFNISNFIDMQYDFINKLYDFRKFNNMDFSKFSSKDEIKEFFLSFVTELLNVVKEYKPAQNNTLIKKACEYVLNHIDQEITLMTIADYLNISKNYFCSLFKQETGYNFLEYVTKVKMEWAKKLLREGNYKTYEVSEMLGYREASYFSRLFRKYTKLSPAEYKKNFENQ</sequence>
<dbReference type="Proteomes" id="UP000223596">
    <property type="component" value="Unassembled WGS sequence"/>
</dbReference>
<dbReference type="InterPro" id="IPR051552">
    <property type="entry name" value="HptR"/>
</dbReference>
<dbReference type="PROSITE" id="PS01124">
    <property type="entry name" value="HTH_ARAC_FAMILY_2"/>
    <property type="match status" value="1"/>
</dbReference>
<evidence type="ECO:0000256" key="8">
    <source>
        <dbReference type="ARBA" id="ARBA00023163"/>
    </source>
</evidence>
<dbReference type="GO" id="GO:0003700">
    <property type="term" value="F:DNA-binding transcription factor activity"/>
    <property type="evidence" value="ECO:0007669"/>
    <property type="project" value="InterPro"/>
</dbReference>
<keyword evidence="8" id="KW-0804">Transcription</keyword>
<evidence type="ECO:0000256" key="6">
    <source>
        <dbReference type="ARBA" id="ARBA00023015"/>
    </source>
</evidence>
<dbReference type="RefSeq" id="WP_003511705.1">
    <property type="nucleotide sequence ID" value="NZ_CP013828.1"/>
</dbReference>
<comment type="function">
    <text evidence="9">May play the central regulatory role in sporulation. It may be an element of the effector pathway responsible for the activation of sporulation genes in response to nutritional stress. Spo0A may act in concert with spo0H (a sigma factor) to control the expression of some genes that are critical to the sporulation process.</text>
</comment>
<dbReference type="PANTHER" id="PTHR42713">
    <property type="entry name" value="HISTIDINE KINASE-RELATED"/>
    <property type="match status" value="1"/>
</dbReference>
<dbReference type="SUPFAM" id="SSF46689">
    <property type="entry name" value="Homeodomain-like"/>
    <property type="match status" value="2"/>
</dbReference>